<evidence type="ECO:0000313" key="5">
    <source>
        <dbReference type="Proteomes" id="UP000594262"/>
    </source>
</evidence>
<keyword evidence="5" id="KW-1185">Reference proteome</keyword>
<dbReference type="PRINTS" id="PR01995">
    <property type="entry name" value="UPF0595"/>
</dbReference>
<reference evidence="4" key="1">
    <citation type="submission" date="2021-01" db="UniProtKB">
        <authorList>
            <consortium name="EnsemblMetazoa"/>
        </authorList>
    </citation>
    <scope>IDENTIFICATION</scope>
</reference>
<dbReference type="Proteomes" id="UP000594262">
    <property type="component" value="Unplaced"/>
</dbReference>
<dbReference type="InterPro" id="IPR042426">
    <property type="entry name" value="CDPF1"/>
</dbReference>
<dbReference type="OrthoDB" id="191995at2759"/>
<evidence type="ECO:0000256" key="1">
    <source>
        <dbReference type="ARBA" id="ARBA00007917"/>
    </source>
</evidence>
<dbReference type="EnsemblMetazoa" id="CLYHEMT018831.1">
    <property type="protein sequence ID" value="CLYHEMP018831.1"/>
    <property type="gene ID" value="CLYHEMG018831"/>
</dbReference>
<organism evidence="4 5">
    <name type="scientific">Clytia hemisphaerica</name>
    <dbReference type="NCBI Taxonomy" id="252671"/>
    <lineage>
        <taxon>Eukaryota</taxon>
        <taxon>Metazoa</taxon>
        <taxon>Cnidaria</taxon>
        <taxon>Hydrozoa</taxon>
        <taxon>Hydroidolina</taxon>
        <taxon>Leptothecata</taxon>
        <taxon>Obeliida</taxon>
        <taxon>Clytiidae</taxon>
        <taxon>Clytia</taxon>
    </lineage>
</organism>
<evidence type="ECO:0000313" key="4">
    <source>
        <dbReference type="EnsemblMetazoa" id="CLYHEMP018831.1"/>
    </source>
</evidence>
<evidence type="ECO:0000256" key="2">
    <source>
        <dbReference type="ARBA" id="ARBA00014801"/>
    </source>
</evidence>
<dbReference type="PANTHER" id="PTHR31849:SF1">
    <property type="entry name" value="CYSTEINE-RICH DPF MOTIF DOMAIN-CONTAINING PROTEIN 1"/>
    <property type="match status" value="1"/>
</dbReference>
<protein>
    <recommendedName>
        <fullName evidence="2">Cysteine-rich DPF motif domain-containing protein 1</fullName>
    </recommendedName>
</protein>
<feature type="domain" description="Cysteine-rich DPF motif" evidence="3">
    <location>
        <begin position="18"/>
        <end position="110"/>
    </location>
</feature>
<sequence length="113" mass="13384">MTSFRQREKQSESISKEFQCSICGEKFKYKKFANYKNNKSHYLLLEETFYMDDPFEATSKRPFILGGKCSFCTRTVCINQKCSLYYTKRFCTECVKEKDECFPKEILKDVPNG</sequence>
<evidence type="ECO:0000259" key="3">
    <source>
        <dbReference type="Pfam" id="PF10170"/>
    </source>
</evidence>
<comment type="similarity">
    <text evidence="1">Belongs to the CDPF1 family.</text>
</comment>
<name>A0A7M6DNU1_9CNID</name>
<dbReference type="PANTHER" id="PTHR31849">
    <property type="entry name" value="CYSTEINE-RICH PDF MOTIF DOMAIN-CONTAINING PROTEIN 1"/>
    <property type="match status" value="1"/>
</dbReference>
<proteinExistence type="inferred from homology"/>
<dbReference type="AlphaFoldDB" id="A0A7M6DNU1"/>
<dbReference type="InterPro" id="IPR018785">
    <property type="entry name" value="CDPF1_dom"/>
</dbReference>
<accession>A0A7M6DNU1</accession>
<dbReference type="Pfam" id="PF10170">
    <property type="entry name" value="C6_DPF"/>
    <property type="match status" value="1"/>
</dbReference>